<dbReference type="InterPro" id="IPR007110">
    <property type="entry name" value="Ig-like_dom"/>
</dbReference>
<dbReference type="InterPro" id="IPR050958">
    <property type="entry name" value="Cell_Adh-Cytoskel_Orgn"/>
</dbReference>
<accession>A0AAN9Y178</accession>
<evidence type="ECO:0000259" key="3">
    <source>
        <dbReference type="PROSITE" id="PS50835"/>
    </source>
</evidence>
<dbReference type="PANTHER" id="PTHR45080">
    <property type="entry name" value="CONTACTIN 5"/>
    <property type="match status" value="1"/>
</dbReference>
<dbReference type="Pfam" id="PF07679">
    <property type="entry name" value="I-set"/>
    <property type="match status" value="1"/>
</dbReference>
<dbReference type="InterPro" id="IPR036179">
    <property type="entry name" value="Ig-like_dom_sf"/>
</dbReference>
<dbReference type="GO" id="GO:0030424">
    <property type="term" value="C:axon"/>
    <property type="evidence" value="ECO:0007669"/>
    <property type="project" value="TreeGrafter"/>
</dbReference>
<dbReference type="Proteomes" id="UP001367676">
    <property type="component" value="Unassembled WGS sequence"/>
</dbReference>
<dbReference type="GO" id="GO:0050808">
    <property type="term" value="P:synapse organization"/>
    <property type="evidence" value="ECO:0007669"/>
    <property type="project" value="TreeGrafter"/>
</dbReference>
<dbReference type="SUPFAM" id="SSF49265">
    <property type="entry name" value="Fibronectin type III"/>
    <property type="match status" value="1"/>
</dbReference>
<keyword evidence="2" id="KW-0393">Immunoglobulin domain</keyword>
<evidence type="ECO:0000313" key="5">
    <source>
        <dbReference type="EMBL" id="KAK7580602.1"/>
    </source>
</evidence>
<dbReference type="InterPro" id="IPR013098">
    <property type="entry name" value="Ig_I-set"/>
</dbReference>
<dbReference type="AlphaFoldDB" id="A0AAN9Y178"/>
<proteinExistence type="predicted"/>
<dbReference type="PANTHER" id="PTHR45080:SF38">
    <property type="entry name" value="FI23916P1-RELATED"/>
    <property type="match status" value="1"/>
</dbReference>
<sequence>MILLWLSKGSNDVEQVDDIDNPLPNGEKAFEGFSITLDKVDRHQAGVYQCTASNGVGDPVTVDMQLDVLYAPEISVDRSTVHTGEGSSAQLVCTIHGEPLPQVTWYQDSFPLEGTDRRIIEARGNKYVMNIINVRSSDFGNYSCQAENTIGKSKSHIELTGRPAPAKFRSPTTSRSMDSYNLTWVIESFSHLEEVRLLYRKLQLNDSNPIQGSQWHDVVLHSTPAFGESKTTHVMSYNIRGLEPSSVYEVIIQAKNKYGWNEVSDLYQFRTHSSNEIFEFNEPDMKDLELTAGHASQSRVQFATCLGLLLISLSTYLRYNV</sequence>
<dbReference type="InterPro" id="IPR003598">
    <property type="entry name" value="Ig_sub2"/>
</dbReference>
<dbReference type="SMART" id="SM00409">
    <property type="entry name" value="IG"/>
    <property type="match status" value="1"/>
</dbReference>
<dbReference type="InterPro" id="IPR036116">
    <property type="entry name" value="FN3_sf"/>
</dbReference>
<dbReference type="InterPro" id="IPR003961">
    <property type="entry name" value="FN3_dom"/>
</dbReference>
<dbReference type="InterPro" id="IPR013783">
    <property type="entry name" value="Ig-like_fold"/>
</dbReference>
<name>A0AAN9Y178_9HEMI</name>
<dbReference type="GO" id="GO:0008046">
    <property type="term" value="F:axon guidance receptor activity"/>
    <property type="evidence" value="ECO:0007669"/>
    <property type="project" value="TreeGrafter"/>
</dbReference>
<organism evidence="5 6">
    <name type="scientific">Parthenolecanium corni</name>
    <dbReference type="NCBI Taxonomy" id="536013"/>
    <lineage>
        <taxon>Eukaryota</taxon>
        <taxon>Metazoa</taxon>
        <taxon>Ecdysozoa</taxon>
        <taxon>Arthropoda</taxon>
        <taxon>Hexapoda</taxon>
        <taxon>Insecta</taxon>
        <taxon>Pterygota</taxon>
        <taxon>Neoptera</taxon>
        <taxon>Paraneoptera</taxon>
        <taxon>Hemiptera</taxon>
        <taxon>Sternorrhyncha</taxon>
        <taxon>Coccoidea</taxon>
        <taxon>Coccidae</taxon>
        <taxon>Parthenolecanium</taxon>
    </lineage>
</organism>
<gene>
    <name evidence="5" type="ORF">V9T40_001231</name>
</gene>
<evidence type="ECO:0000313" key="6">
    <source>
        <dbReference type="Proteomes" id="UP001367676"/>
    </source>
</evidence>
<dbReference type="PROSITE" id="PS50853">
    <property type="entry name" value="FN3"/>
    <property type="match status" value="1"/>
</dbReference>
<comment type="caution">
    <text evidence="5">The sequence shown here is derived from an EMBL/GenBank/DDBJ whole genome shotgun (WGS) entry which is preliminary data.</text>
</comment>
<dbReference type="GO" id="GO:0005886">
    <property type="term" value="C:plasma membrane"/>
    <property type="evidence" value="ECO:0007669"/>
    <property type="project" value="TreeGrafter"/>
</dbReference>
<dbReference type="SMART" id="SM00408">
    <property type="entry name" value="IGc2"/>
    <property type="match status" value="1"/>
</dbReference>
<reference evidence="5 6" key="1">
    <citation type="submission" date="2024-03" db="EMBL/GenBank/DDBJ databases">
        <title>Adaptation during the transition from Ophiocordyceps entomopathogen to insect associate is accompanied by gene loss and intensified selection.</title>
        <authorList>
            <person name="Ward C.M."/>
            <person name="Onetto C.A."/>
            <person name="Borneman A.R."/>
        </authorList>
    </citation>
    <scope>NUCLEOTIDE SEQUENCE [LARGE SCALE GENOMIC DNA]</scope>
    <source>
        <strain evidence="5">AWRI1</strain>
        <tissue evidence="5">Single Adult Female</tissue>
    </source>
</reference>
<keyword evidence="6" id="KW-1185">Reference proteome</keyword>
<dbReference type="PROSITE" id="PS50835">
    <property type="entry name" value="IG_LIKE"/>
    <property type="match status" value="2"/>
</dbReference>
<dbReference type="InterPro" id="IPR003599">
    <property type="entry name" value="Ig_sub"/>
</dbReference>
<dbReference type="GO" id="GO:0043025">
    <property type="term" value="C:neuronal cell body"/>
    <property type="evidence" value="ECO:0007669"/>
    <property type="project" value="TreeGrafter"/>
</dbReference>
<dbReference type="SUPFAM" id="SSF48726">
    <property type="entry name" value="Immunoglobulin"/>
    <property type="match status" value="2"/>
</dbReference>
<dbReference type="CDD" id="cd00063">
    <property type="entry name" value="FN3"/>
    <property type="match status" value="1"/>
</dbReference>
<evidence type="ECO:0000259" key="4">
    <source>
        <dbReference type="PROSITE" id="PS50853"/>
    </source>
</evidence>
<protein>
    <submittedName>
        <fullName evidence="5">Uncharacterized protein</fullName>
    </submittedName>
</protein>
<dbReference type="GO" id="GO:0007156">
    <property type="term" value="P:homophilic cell adhesion via plasma membrane adhesion molecules"/>
    <property type="evidence" value="ECO:0007669"/>
    <property type="project" value="TreeGrafter"/>
</dbReference>
<dbReference type="FunFam" id="2.60.40.10:FF:000877">
    <property type="entry name" value="CLUMA_CG002357, isoform A"/>
    <property type="match status" value="1"/>
</dbReference>
<dbReference type="EMBL" id="JBBCAQ010000034">
    <property type="protein sequence ID" value="KAK7580602.1"/>
    <property type="molecule type" value="Genomic_DNA"/>
</dbReference>
<feature type="domain" description="Ig-like" evidence="3">
    <location>
        <begin position="72"/>
        <end position="160"/>
    </location>
</feature>
<dbReference type="Gene3D" id="2.60.40.10">
    <property type="entry name" value="Immunoglobulins"/>
    <property type="match status" value="3"/>
</dbReference>
<evidence type="ECO:0000256" key="1">
    <source>
        <dbReference type="ARBA" id="ARBA00022737"/>
    </source>
</evidence>
<feature type="domain" description="Fibronectin type-III" evidence="4">
    <location>
        <begin position="164"/>
        <end position="274"/>
    </location>
</feature>
<keyword evidence="1" id="KW-0677">Repeat</keyword>
<evidence type="ECO:0000256" key="2">
    <source>
        <dbReference type="ARBA" id="ARBA00023319"/>
    </source>
</evidence>
<feature type="domain" description="Ig-like" evidence="3">
    <location>
        <begin position="1"/>
        <end position="63"/>
    </location>
</feature>